<dbReference type="AlphaFoldDB" id="A0A1L3Q1A9"/>
<reference evidence="18 20" key="2">
    <citation type="submission" date="2016-10" db="EMBL/GenBank/DDBJ databases">
        <authorList>
            <person name="de Groot N.N."/>
        </authorList>
    </citation>
    <scope>NUCLEOTIDE SEQUENCE [LARGE SCALE GENOMIC DNA]</scope>
    <source>
        <strain evidence="18 20">Z-7982</strain>
    </source>
</reference>
<dbReference type="EC" id="2.7.7.23" evidence="6"/>
<comment type="similarity">
    <text evidence="3">In the C-terminal section; belongs to the transferase hexapeptide repeat family.</text>
</comment>
<evidence type="ECO:0000259" key="15">
    <source>
        <dbReference type="Pfam" id="PF25087"/>
    </source>
</evidence>
<dbReference type="Pfam" id="PF14602">
    <property type="entry name" value="Hexapep_2"/>
    <property type="match status" value="1"/>
</dbReference>
<comment type="similarity">
    <text evidence="4">In the N-terminal section; belongs to the N-acetylglucosamine-1-phosphate uridyltransferase family.</text>
</comment>
<dbReference type="Proteomes" id="UP000267921">
    <property type="component" value="Unassembled WGS sequence"/>
</dbReference>
<evidence type="ECO:0000256" key="4">
    <source>
        <dbReference type="ARBA" id="ARBA00007947"/>
    </source>
</evidence>
<dbReference type="PANTHER" id="PTHR43584">
    <property type="entry name" value="NUCLEOTIDYL TRANSFERASE"/>
    <property type="match status" value="1"/>
</dbReference>
<dbReference type="GeneID" id="30582728"/>
<dbReference type="InterPro" id="IPR029044">
    <property type="entry name" value="Nucleotide-diphossugar_trans"/>
</dbReference>
<evidence type="ECO:0000256" key="2">
    <source>
        <dbReference type="ARBA" id="ARBA00005208"/>
    </source>
</evidence>
<dbReference type="InterPro" id="IPR001451">
    <property type="entry name" value="Hexapep"/>
</dbReference>
<evidence type="ECO:0000256" key="6">
    <source>
        <dbReference type="ARBA" id="ARBA00012457"/>
    </source>
</evidence>
<evidence type="ECO:0000256" key="10">
    <source>
        <dbReference type="ARBA" id="ARBA00023268"/>
    </source>
</evidence>
<evidence type="ECO:0000256" key="7">
    <source>
        <dbReference type="ARBA" id="ARBA00013414"/>
    </source>
</evidence>
<dbReference type="RefSeq" id="WP_072561034.1">
    <property type="nucleotide sequence ID" value="NZ_CP017921.1"/>
</dbReference>
<dbReference type="EMBL" id="FNMU01000001">
    <property type="protein sequence ID" value="SDW15540.1"/>
    <property type="molecule type" value="Genomic_DNA"/>
</dbReference>
<reference evidence="17 21" key="3">
    <citation type="submission" date="2018-10" db="EMBL/GenBank/DDBJ databases">
        <title>Cultivation of a novel Methanohalophilus strain from Kebrit Deep of the Red Sea and a genomic comparison of members of the genus Methanohalophilus.</title>
        <authorList>
            <person name="Guan Y."/>
            <person name="Ngugi D.K."/>
            <person name="Stingl U."/>
        </authorList>
    </citation>
    <scope>NUCLEOTIDE SEQUENCE [LARGE SCALE GENOMIC DNA]</scope>
    <source>
        <strain evidence="17 21">DSM 3094</strain>
    </source>
</reference>
<evidence type="ECO:0000313" key="19">
    <source>
        <dbReference type="Proteomes" id="UP000186879"/>
    </source>
</evidence>
<keyword evidence="9" id="KW-0548">Nucleotidyltransferase</keyword>
<evidence type="ECO:0000256" key="3">
    <source>
        <dbReference type="ARBA" id="ARBA00007707"/>
    </source>
</evidence>
<dbReference type="Pfam" id="PF00483">
    <property type="entry name" value="NTP_transferase"/>
    <property type="match status" value="1"/>
</dbReference>
<dbReference type="GO" id="GO:0006048">
    <property type="term" value="P:UDP-N-acetylglucosamine biosynthetic process"/>
    <property type="evidence" value="ECO:0007669"/>
    <property type="project" value="UniProtKB-UniPathway"/>
</dbReference>
<gene>
    <name evidence="16" type="ORF">BHR79_03150</name>
    <name evidence="17" type="ORF">EFE40_07715</name>
    <name evidence="18" type="ORF">SAMN04515625_0463</name>
</gene>
<comment type="pathway">
    <text evidence="1">Nucleotide-sugar biosynthesis; UDP-N-acetyl-alpha-D-glucosamine biosynthesis; N-acetyl-alpha-D-glucosamine 1-phosphate from alpha-D-glucosamine 6-phosphate (route II): step 2/2.</text>
</comment>
<keyword evidence="19" id="KW-1185">Reference proteome</keyword>
<protein>
    <recommendedName>
        <fullName evidence="7">Bifunctional protein GlmU</fullName>
        <ecNumber evidence="5">2.3.1.157</ecNumber>
        <ecNumber evidence="6">2.7.7.23</ecNumber>
    </recommendedName>
</protein>
<proteinExistence type="inferred from homology"/>
<dbReference type="InterPro" id="IPR011004">
    <property type="entry name" value="Trimer_LpxA-like_sf"/>
</dbReference>
<keyword evidence="11" id="KW-0012">Acyltransferase</keyword>
<dbReference type="Gene3D" id="3.90.550.10">
    <property type="entry name" value="Spore Coat Polysaccharide Biosynthesis Protein SpsA, Chain A"/>
    <property type="match status" value="1"/>
</dbReference>
<dbReference type="SUPFAM" id="SSF51161">
    <property type="entry name" value="Trimeric LpxA-like enzymes"/>
    <property type="match status" value="1"/>
</dbReference>
<dbReference type="InterPro" id="IPR056729">
    <property type="entry name" value="GMPPB_C"/>
</dbReference>
<evidence type="ECO:0000256" key="1">
    <source>
        <dbReference type="ARBA" id="ARBA00005166"/>
    </source>
</evidence>
<evidence type="ECO:0000313" key="21">
    <source>
        <dbReference type="Proteomes" id="UP000267921"/>
    </source>
</evidence>
<dbReference type="OrthoDB" id="15372at2157"/>
<dbReference type="PANTHER" id="PTHR43584:SF8">
    <property type="entry name" value="N-ACETYLMURAMATE ALPHA-1-PHOSPHATE URIDYLYLTRANSFERASE"/>
    <property type="match status" value="1"/>
</dbReference>
<evidence type="ECO:0000256" key="8">
    <source>
        <dbReference type="ARBA" id="ARBA00022679"/>
    </source>
</evidence>
<dbReference type="Pfam" id="PF25087">
    <property type="entry name" value="GMPPB_C"/>
    <property type="match status" value="1"/>
</dbReference>
<dbReference type="GO" id="GO:0019134">
    <property type="term" value="F:glucosamine-1-phosphate N-acetyltransferase activity"/>
    <property type="evidence" value="ECO:0007669"/>
    <property type="project" value="UniProtKB-EC"/>
</dbReference>
<evidence type="ECO:0000259" key="14">
    <source>
        <dbReference type="Pfam" id="PF00483"/>
    </source>
</evidence>
<dbReference type="UniPathway" id="UPA00113">
    <property type="reaction ID" value="UER00532"/>
</dbReference>
<dbReference type="EC" id="2.3.1.157" evidence="5"/>
<keyword evidence="10" id="KW-0511">Multifunctional enzyme</keyword>
<evidence type="ECO:0000256" key="13">
    <source>
        <dbReference type="ARBA" id="ARBA00048493"/>
    </source>
</evidence>
<evidence type="ECO:0000256" key="5">
    <source>
        <dbReference type="ARBA" id="ARBA00012225"/>
    </source>
</evidence>
<keyword evidence="8 16" id="KW-0808">Transferase</keyword>
<feature type="domain" description="Mannose-1-phosphate guanyltransferase C-terminal" evidence="15">
    <location>
        <begin position="271"/>
        <end position="343"/>
    </location>
</feature>
<dbReference type="Proteomes" id="UP000198669">
    <property type="component" value="Unassembled WGS sequence"/>
</dbReference>
<evidence type="ECO:0000313" key="17">
    <source>
        <dbReference type="EMBL" id="RNI08422.1"/>
    </source>
</evidence>
<dbReference type="Proteomes" id="UP000186879">
    <property type="component" value="Chromosome"/>
</dbReference>
<evidence type="ECO:0000256" key="11">
    <source>
        <dbReference type="ARBA" id="ARBA00023315"/>
    </source>
</evidence>
<dbReference type="CDD" id="cd04181">
    <property type="entry name" value="NTP_transferase"/>
    <property type="match status" value="1"/>
</dbReference>
<accession>A0A1L3Q1A9</accession>
<evidence type="ECO:0000256" key="12">
    <source>
        <dbReference type="ARBA" id="ARBA00048247"/>
    </source>
</evidence>
<dbReference type="GO" id="GO:0003977">
    <property type="term" value="F:UDP-N-acetylglucosamine diphosphorylase activity"/>
    <property type="evidence" value="ECO:0007669"/>
    <property type="project" value="UniProtKB-EC"/>
</dbReference>
<dbReference type="SUPFAM" id="SSF53448">
    <property type="entry name" value="Nucleotide-diphospho-sugar transferases"/>
    <property type="match status" value="1"/>
</dbReference>
<dbReference type="NCBIfam" id="TIGR03992">
    <property type="entry name" value="Arch_glmU"/>
    <property type="match status" value="1"/>
</dbReference>
<evidence type="ECO:0000313" key="16">
    <source>
        <dbReference type="EMBL" id="APH38581.1"/>
    </source>
</evidence>
<comment type="catalytic activity">
    <reaction evidence="12">
        <text>alpha-D-glucosamine 1-phosphate + acetyl-CoA = N-acetyl-alpha-D-glucosamine 1-phosphate + CoA + H(+)</text>
        <dbReference type="Rhea" id="RHEA:13725"/>
        <dbReference type="ChEBI" id="CHEBI:15378"/>
        <dbReference type="ChEBI" id="CHEBI:57287"/>
        <dbReference type="ChEBI" id="CHEBI:57288"/>
        <dbReference type="ChEBI" id="CHEBI:57776"/>
        <dbReference type="ChEBI" id="CHEBI:58516"/>
        <dbReference type="EC" id="2.3.1.157"/>
    </reaction>
</comment>
<dbReference type="InterPro" id="IPR050065">
    <property type="entry name" value="GlmU-like"/>
</dbReference>
<comment type="catalytic activity">
    <reaction evidence="13">
        <text>N-acetyl-alpha-D-glucosamine 1-phosphate + UTP + H(+) = UDP-N-acetyl-alpha-D-glucosamine + diphosphate</text>
        <dbReference type="Rhea" id="RHEA:13509"/>
        <dbReference type="ChEBI" id="CHEBI:15378"/>
        <dbReference type="ChEBI" id="CHEBI:33019"/>
        <dbReference type="ChEBI" id="CHEBI:46398"/>
        <dbReference type="ChEBI" id="CHEBI:57705"/>
        <dbReference type="ChEBI" id="CHEBI:57776"/>
        <dbReference type="EC" id="2.7.7.23"/>
    </reaction>
</comment>
<feature type="domain" description="Nucleotidyl transferase" evidence="14">
    <location>
        <begin position="2"/>
        <end position="230"/>
    </location>
</feature>
<dbReference type="KEGG" id="mhaz:BHR79_03150"/>
<evidence type="ECO:0000313" key="18">
    <source>
        <dbReference type="EMBL" id="SDW15540.1"/>
    </source>
</evidence>
<dbReference type="Gene3D" id="2.160.10.10">
    <property type="entry name" value="Hexapeptide repeat proteins"/>
    <property type="match status" value="1"/>
</dbReference>
<sequence>MKAIVLAAGEGVRCAPLTNTRSKVMLPVANRPILEYVISALVDNGIEDIVLVVGYEKEKVMDYFGNGNDFGAMITYVDQTSQLGTAHAISQAIPALGDGNGSFLVLNGDNIIEKETISKLIADHAGDATVLTTPREQVCGYGVVMSAGGKVKGIFEKPKRQISHMINTGIYAFNRDIVAEIENTEISERGEYEITHTLQNMVKGNRDVRVTVTKNLWMDSVYAWDLLDTNARLLASCESAIEDTSRIDDTATLIGNVEIGDNTVIRAGSYIVGPVKIGDNCDIGPQVTVLPSTSIGNNVSIGPYTYIQNTILMDNVRVESHSHISESIIGFNCNLGPYSICEADKDVNIEIENELVHVEKSGVVIGDDCKFGSRTLTEAGILVGDNCTVRSGTNVDRHLPANSTVL</sequence>
<dbReference type="STRING" id="2177.BHR79_03150"/>
<reference evidence="16 19" key="1">
    <citation type="submission" date="2016-10" db="EMBL/GenBank/DDBJ databases">
        <title>Methanohalophilus halophilus.</title>
        <authorList>
            <person name="L'haridon S."/>
        </authorList>
    </citation>
    <scope>NUCLEOTIDE SEQUENCE [LARGE SCALE GENOMIC DNA]</scope>
    <source>
        <strain evidence="16 19">Z-7982</strain>
    </source>
</reference>
<dbReference type="InterPro" id="IPR023915">
    <property type="entry name" value="Bifunctiontional_GlmU_arc-type"/>
</dbReference>
<dbReference type="EMBL" id="RJJG01000005">
    <property type="protein sequence ID" value="RNI08422.1"/>
    <property type="molecule type" value="Genomic_DNA"/>
</dbReference>
<dbReference type="EMBL" id="CP017921">
    <property type="protein sequence ID" value="APH38581.1"/>
    <property type="molecule type" value="Genomic_DNA"/>
</dbReference>
<organism evidence="16 19">
    <name type="scientific">Methanohalophilus halophilus</name>
    <dbReference type="NCBI Taxonomy" id="2177"/>
    <lineage>
        <taxon>Archaea</taxon>
        <taxon>Methanobacteriati</taxon>
        <taxon>Methanobacteriota</taxon>
        <taxon>Stenosarchaea group</taxon>
        <taxon>Methanomicrobia</taxon>
        <taxon>Methanosarcinales</taxon>
        <taxon>Methanosarcinaceae</taxon>
        <taxon>Methanohalophilus</taxon>
    </lineage>
</organism>
<evidence type="ECO:0000313" key="20">
    <source>
        <dbReference type="Proteomes" id="UP000198669"/>
    </source>
</evidence>
<name>A0A1L3Q1A9_9EURY</name>
<evidence type="ECO:0000256" key="9">
    <source>
        <dbReference type="ARBA" id="ARBA00022695"/>
    </source>
</evidence>
<comment type="pathway">
    <text evidence="2">Nucleotide-sugar biosynthesis; UDP-N-acetyl-alpha-D-glucosamine biosynthesis; UDP-N-acetyl-alpha-D-glucosamine from N-acetyl-alpha-D-glucosamine 1-phosphate: step 1/1.</text>
</comment>
<dbReference type="InterPro" id="IPR005835">
    <property type="entry name" value="NTP_transferase_dom"/>
</dbReference>